<dbReference type="PANTHER" id="PTHR30328">
    <property type="entry name" value="TRANSCRIPTIONAL REPRESSOR"/>
    <property type="match status" value="1"/>
</dbReference>
<organism evidence="4 5">
    <name type="scientific">Treponema phagedenis</name>
    <dbReference type="NCBI Taxonomy" id="162"/>
    <lineage>
        <taxon>Bacteria</taxon>
        <taxon>Pseudomonadati</taxon>
        <taxon>Spirochaetota</taxon>
        <taxon>Spirochaetia</taxon>
        <taxon>Spirochaetales</taxon>
        <taxon>Treponemataceae</taxon>
        <taxon>Treponema</taxon>
    </lineage>
</organism>
<evidence type="ECO:0000256" key="1">
    <source>
        <dbReference type="ARBA" id="ARBA00023125"/>
    </source>
</evidence>
<sequence length="234" mass="27481">MTFFNKMITLLLNNIFVINIGGFMKKNIVVTADELNTKAKILFVAKGEFLKKGFSGTSVRAIAEKAELTTGALYNLFKNKDSIFTALVEKAFEDFLRILAHHAEPEYDMKTTNLAVIRAESNKRFLKFVDFFYDNWDTMKLLVCHSKGSSYEHIFDKAIDYMEKQTVEWLKRDNIRVSKRQRFFIHVMVSSHMENLKEIFQHDLKKQEAAQYAIDISDYHCAGWKQYWELQEEE</sequence>
<dbReference type="Proteomes" id="UP000042527">
    <property type="component" value="Unassembled WGS sequence"/>
</dbReference>
<dbReference type="InterPro" id="IPR050109">
    <property type="entry name" value="HTH-type_TetR-like_transc_reg"/>
</dbReference>
<feature type="domain" description="HTH tetR-type" evidence="3">
    <location>
        <begin position="35"/>
        <end position="95"/>
    </location>
</feature>
<dbReference type="InterPro" id="IPR001647">
    <property type="entry name" value="HTH_TetR"/>
</dbReference>
<dbReference type="PANTHER" id="PTHR30328:SF54">
    <property type="entry name" value="HTH-TYPE TRANSCRIPTIONAL REPRESSOR SCO4008"/>
    <property type="match status" value="1"/>
</dbReference>
<keyword evidence="5" id="KW-1185">Reference proteome</keyword>
<dbReference type="PROSITE" id="PS50977">
    <property type="entry name" value="HTH_TETR_2"/>
    <property type="match status" value="1"/>
</dbReference>
<dbReference type="PRINTS" id="PR00455">
    <property type="entry name" value="HTHTETR"/>
</dbReference>
<reference evidence="5" key="1">
    <citation type="submission" date="2015-01" db="EMBL/GenBank/DDBJ databases">
        <authorList>
            <person name="Manzoor Shahid"/>
            <person name="Zubair Saima"/>
        </authorList>
    </citation>
    <scope>NUCLEOTIDE SEQUENCE [LARGE SCALE GENOMIC DNA]</scope>
    <source>
        <strain evidence="5">V1</strain>
    </source>
</reference>
<evidence type="ECO:0000313" key="4">
    <source>
        <dbReference type="EMBL" id="CEM62875.1"/>
    </source>
</evidence>
<gene>
    <name evidence="4" type="ORF">TPHV1_50135</name>
</gene>
<evidence type="ECO:0000259" key="3">
    <source>
        <dbReference type="PROSITE" id="PS50977"/>
    </source>
</evidence>
<keyword evidence="1 2" id="KW-0238">DNA-binding</keyword>
<dbReference type="AlphaFoldDB" id="A0A0B7H0T7"/>
<feature type="DNA-binding region" description="H-T-H motif" evidence="2">
    <location>
        <begin position="58"/>
        <end position="77"/>
    </location>
</feature>
<dbReference type="Pfam" id="PF00440">
    <property type="entry name" value="TetR_N"/>
    <property type="match status" value="1"/>
</dbReference>
<protein>
    <submittedName>
        <fullName evidence="4">Transcriptional regulator, TetR family</fullName>
    </submittedName>
</protein>
<accession>A0A0B7H0T7</accession>
<name>A0A0B7H0T7_TREPH</name>
<evidence type="ECO:0000313" key="5">
    <source>
        <dbReference type="Proteomes" id="UP000042527"/>
    </source>
</evidence>
<evidence type="ECO:0000256" key="2">
    <source>
        <dbReference type="PROSITE-ProRule" id="PRU00335"/>
    </source>
</evidence>
<dbReference type="SUPFAM" id="SSF46689">
    <property type="entry name" value="Homeodomain-like"/>
    <property type="match status" value="1"/>
</dbReference>
<proteinExistence type="predicted"/>
<dbReference type="GO" id="GO:0003677">
    <property type="term" value="F:DNA binding"/>
    <property type="evidence" value="ECO:0007669"/>
    <property type="project" value="UniProtKB-UniRule"/>
</dbReference>
<dbReference type="EMBL" id="CDNC01000045">
    <property type="protein sequence ID" value="CEM62875.1"/>
    <property type="molecule type" value="Genomic_DNA"/>
</dbReference>
<dbReference type="InterPro" id="IPR009057">
    <property type="entry name" value="Homeodomain-like_sf"/>
</dbReference>
<dbReference type="Gene3D" id="1.10.357.10">
    <property type="entry name" value="Tetracycline Repressor, domain 2"/>
    <property type="match status" value="1"/>
</dbReference>